<gene>
    <name evidence="3" type="ORF">NCTC8105_01981</name>
</gene>
<dbReference type="AlphaFoldDB" id="A0A377PKN9"/>
<keyword evidence="1" id="KW-1133">Transmembrane helix</keyword>
<feature type="domain" description="Tli3-like" evidence="2">
    <location>
        <begin position="69"/>
        <end position="152"/>
    </location>
</feature>
<dbReference type="EMBL" id="UGHP01000001">
    <property type="protein sequence ID" value="STQ79883.1"/>
    <property type="molecule type" value="Genomic_DNA"/>
</dbReference>
<reference evidence="3 4" key="1">
    <citation type="submission" date="2018-06" db="EMBL/GenBank/DDBJ databases">
        <authorList>
            <consortium name="Pathogen Informatics"/>
            <person name="Doyle S."/>
        </authorList>
    </citation>
    <scope>NUCLEOTIDE SEQUENCE [LARGE SCALE GENOMIC DNA]</scope>
    <source>
        <strain evidence="3 4">NCTC8105</strain>
    </source>
</reference>
<accession>A0A377PKN9</accession>
<evidence type="ECO:0000313" key="3">
    <source>
        <dbReference type="EMBL" id="STQ79883.1"/>
    </source>
</evidence>
<keyword evidence="1" id="KW-0812">Transmembrane</keyword>
<proteinExistence type="predicted"/>
<evidence type="ECO:0000256" key="1">
    <source>
        <dbReference type="SAM" id="Phobius"/>
    </source>
</evidence>
<evidence type="ECO:0000313" key="4">
    <source>
        <dbReference type="Proteomes" id="UP000254821"/>
    </source>
</evidence>
<protein>
    <recommendedName>
        <fullName evidence="2">Tli3-like domain-containing protein</fullName>
    </recommendedName>
</protein>
<dbReference type="InterPro" id="IPR057562">
    <property type="entry name" value="Tli3-like_dom"/>
</dbReference>
<dbReference type="Pfam" id="PF24316">
    <property type="entry name" value="Tli3"/>
    <property type="match status" value="1"/>
</dbReference>
<dbReference type="Proteomes" id="UP000254821">
    <property type="component" value="Unassembled WGS sequence"/>
</dbReference>
<name>A0A377PKN9_HAFAL</name>
<feature type="transmembrane region" description="Helical" evidence="1">
    <location>
        <begin position="6"/>
        <end position="31"/>
    </location>
</feature>
<evidence type="ECO:0000259" key="2">
    <source>
        <dbReference type="Pfam" id="PF24316"/>
    </source>
</evidence>
<organism evidence="3 4">
    <name type="scientific">Hafnia alvei</name>
    <dbReference type="NCBI Taxonomy" id="569"/>
    <lineage>
        <taxon>Bacteria</taxon>
        <taxon>Pseudomonadati</taxon>
        <taxon>Pseudomonadota</taxon>
        <taxon>Gammaproteobacteria</taxon>
        <taxon>Enterobacterales</taxon>
        <taxon>Hafniaceae</taxon>
        <taxon>Hafnia</taxon>
    </lineage>
</organism>
<sequence>MMQSEIAAFYLWLVPLWSALILFIVGGVMLWKGKRWRNWGGPSAVIRRGSVNTAADIYRTKIGADGGKPQQVIYRFDDHRYLVLIGYNCEGALWFVDNKKNIKTEIIDSFFRLSSFKYIHPSTQYIAVPFRDLSAILVSKDGGRSFILNQMAHFSPGGGL</sequence>
<keyword evidence="1" id="KW-0472">Membrane</keyword>